<geneLocation type="plasmid" evidence="1 2">
    <name>unnamed4</name>
</geneLocation>
<name>A0A5B8ICT9_9RHOB</name>
<dbReference type="EMBL" id="CP042265">
    <property type="protein sequence ID" value="QDY71406.1"/>
    <property type="molecule type" value="Genomic_DNA"/>
</dbReference>
<reference evidence="1 2" key="1">
    <citation type="submission" date="2019-07" db="EMBL/GenBank/DDBJ databases">
        <title>Litoreibacter alkalisoli sp. nov., isolated from saline-alkaline soil.</title>
        <authorList>
            <person name="Wang S."/>
            <person name="Xu L."/>
            <person name="Xing Y.-T."/>
            <person name="Sun J.-Q."/>
        </authorList>
    </citation>
    <scope>NUCLEOTIDE SEQUENCE [LARGE SCALE GENOMIC DNA]</scope>
    <source>
        <strain evidence="1 2">LN3S51</strain>
        <plasmid evidence="1 2">unnamed4</plasmid>
    </source>
</reference>
<dbReference type="Proteomes" id="UP000318483">
    <property type="component" value="Plasmid unnamed4"/>
</dbReference>
<dbReference type="AlphaFoldDB" id="A0A5B8ICT9"/>
<evidence type="ECO:0000313" key="2">
    <source>
        <dbReference type="Proteomes" id="UP000318483"/>
    </source>
</evidence>
<dbReference type="KEGG" id="lit:FPZ52_17110"/>
<proteinExistence type="predicted"/>
<dbReference type="RefSeq" id="WP_146366820.1">
    <property type="nucleotide sequence ID" value="NZ_CP042265.1"/>
</dbReference>
<keyword evidence="2" id="KW-1185">Reference proteome</keyword>
<sequence>MKMKPLATFAVICLAGVGFYYWTKPIQPNPYLADEILAVLDVDPDDHAEVVFEGCVLEVTEFYLSDLRECRRPLDNISETKRIDLSQVTIHGPTDGTYISGIDFFVKDFDESIREKLSDAAKRAYQSYDLHQDLGSLSRDFEDIFGILQQENVNSYTELQQCAGFPVLLSYSVGAPSILIKKGEGRELADVLRREANRCQ</sequence>
<evidence type="ECO:0000313" key="1">
    <source>
        <dbReference type="EMBL" id="QDY71406.1"/>
    </source>
</evidence>
<protein>
    <submittedName>
        <fullName evidence="1">Uncharacterized protein</fullName>
    </submittedName>
</protein>
<gene>
    <name evidence="1" type="ORF">FPZ52_17110</name>
</gene>
<organism evidence="1 2">
    <name type="scientific">Qingshengfaniella alkalisoli</name>
    <dbReference type="NCBI Taxonomy" id="2599296"/>
    <lineage>
        <taxon>Bacteria</taxon>
        <taxon>Pseudomonadati</taxon>
        <taxon>Pseudomonadota</taxon>
        <taxon>Alphaproteobacteria</taxon>
        <taxon>Rhodobacterales</taxon>
        <taxon>Paracoccaceae</taxon>
        <taxon>Qingshengfaniella</taxon>
    </lineage>
</organism>
<keyword evidence="1" id="KW-0614">Plasmid</keyword>
<accession>A0A5B8ICT9</accession>